<dbReference type="Pfam" id="PF17148">
    <property type="entry name" value="DUF5117"/>
    <property type="match status" value="1"/>
</dbReference>
<evidence type="ECO:0000259" key="2">
    <source>
        <dbReference type="Pfam" id="PF17148"/>
    </source>
</evidence>
<proteinExistence type="predicted"/>
<feature type="domain" description="DUF5118" evidence="3">
    <location>
        <begin position="59"/>
        <end position="108"/>
    </location>
</feature>
<dbReference type="GO" id="GO:0008237">
    <property type="term" value="F:metallopeptidase activity"/>
    <property type="evidence" value="ECO:0007669"/>
    <property type="project" value="UniProtKB-KW"/>
</dbReference>
<dbReference type="InterPro" id="IPR032534">
    <property type="entry name" value="EcxA_zinc-bd"/>
</dbReference>
<dbReference type="PANTHER" id="PTHR38478:SF1">
    <property type="entry name" value="ZINC DEPENDENT METALLOPROTEASE DOMAIN LIPOPROTEIN"/>
    <property type="match status" value="1"/>
</dbReference>
<keyword evidence="4" id="KW-0645">Protease</keyword>
<dbReference type="EMBL" id="JAJTTA010000008">
    <property type="protein sequence ID" value="MCF0043590.1"/>
    <property type="molecule type" value="Genomic_DNA"/>
</dbReference>
<keyword evidence="4" id="KW-0378">Hydrolase</keyword>
<evidence type="ECO:0000313" key="5">
    <source>
        <dbReference type="Proteomes" id="UP001139700"/>
    </source>
</evidence>
<protein>
    <submittedName>
        <fullName evidence="4">Zinc-dependent metalloprotease</fullName>
    </submittedName>
</protein>
<dbReference type="SUPFAM" id="SSF55486">
    <property type="entry name" value="Metalloproteases ('zincins'), catalytic domain"/>
    <property type="match status" value="1"/>
</dbReference>
<feature type="domain" description="DUF5117" evidence="2">
    <location>
        <begin position="117"/>
        <end position="322"/>
    </location>
</feature>
<dbReference type="InterPro" id="IPR024079">
    <property type="entry name" value="MetalloPept_cat_dom_sf"/>
</dbReference>
<dbReference type="Pfam" id="PF16313">
    <property type="entry name" value="DUF4953"/>
    <property type="match status" value="1"/>
</dbReference>
<dbReference type="InterPro" id="IPR034032">
    <property type="entry name" value="Zn_MMP-like_bac"/>
</dbReference>
<dbReference type="Gene3D" id="3.40.390.10">
    <property type="entry name" value="Collagenase (Catalytic Domain)"/>
    <property type="match status" value="1"/>
</dbReference>
<dbReference type="InterPro" id="IPR033428">
    <property type="entry name" value="DUF5118"/>
</dbReference>
<dbReference type="RefSeq" id="WP_234616324.1">
    <property type="nucleotide sequence ID" value="NZ_CP098806.1"/>
</dbReference>
<reference evidence="4" key="1">
    <citation type="submission" date="2021-12" db="EMBL/GenBank/DDBJ databases">
        <title>Novel species in genus Dyadobacter.</title>
        <authorList>
            <person name="Ma C."/>
        </authorList>
    </citation>
    <scope>NUCLEOTIDE SEQUENCE</scope>
    <source>
        <strain evidence="4">CY399</strain>
    </source>
</reference>
<evidence type="ECO:0000259" key="1">
    <source>
        <dbReference type="Pfam" id="PF16313"/>
    </source>
</evidence>
<dbReference type="AlphaFoldDB" id="A0A9X1PH37"/>
<dbReference type="Proteomes" id="UP001139700">
    <property type="component" value="Unassembled WGS sequence"/>
</dbReference>
<dbReference type="CDD" id="cd04276">
    <property type="entry name" value="ZnMc_MMP_like_2"/>
    <property type="match status" value="1"/>
</dbReference>
<organism evidence="4 5">
    <name type="scientific">Dyadobacter fanqingshengii</name>
    <dbReference type="NCBI Taxonomy" id="2906443"/>
    <lineage>
        <taxon>Bacteria</taxon>
        <taxon>Pseudomonadati</taxon>
        <taxon>Bacteroidota</taxon>
        <taxon>Cytophagia</taxon>
        <taxon>Cytophagales</taxon>
        <taxon>Spirosomataceae</taxon>
        <taxon>Dyadobacter</taxon>
    </lineage>
</organism>
<name>A0A9X1PH37_9BACT</name>
<dbReference type="Pfam" id="PF17162">
    <property type="entry name" value="DUF5118"/>
    <property type="match status" value="1"/>
</dbReference>
<keyword evidence="5" id="KW-1185">Reference proteome</keyword>
<dbReference type="PANTHER" id="PTHR38478">
    <property type="entry name" value="PEPTIDASE M1A AND M12B"/>
    <property type="match status" value="1"/>
</dbReference>
<comment type="caution">
    <text evidence="4">The sequence shown here is derived from an EMBL/GenBank/DDBJ whole genome shotgun (WGS) entry which is preliminary data.</text>
</comment>
<feature type="domain" description="EcxA zinc-binding" evidence="1">
    <location>
        <begin position="456"/>
        <end position="760"/>
    </location>
</feature>
<evidence type="ECO:0000259" key="3">
    <source>
        <dbReference type="Pfam" id="PF17162"/>
    </source>
</evidence>
<dbReference type="InterPro" id="IPR033413">
    <property type="entry name" value="DUF5117"/>
</dbReference>
<sequence length="859" mass="97913">MRLIRYFLLAGIIFLFTTTTYAQKKKKKEKQEDVKIDKAVDAVATAVKEKLKDDRKKGPKAFKDLIDTSAVSQKGMISVHKMDEKWYFEIPDSLLDKDIMAVTRYAKTAAGGGIFGGEEVNRQMIRWEKGMDHNLLLRSVTVVVASPDSTKPIFQAVKNSNSDPIIGVFEIKAVKKEPGAKSSVIDVTDFFNADNQVFSLSAISKQLLKLTAFKKEASYIEKIRSFPINTEIRTVKTFSVTPQLLSTSPGPSIGQYLPSGLDAGVVTLEMNTSLILLPEKPMRKRIFDSRVGYFANQYAIFGEESQRSDTEVFAVRWRLEPKNAEEAKRQQNGELIEPKKPIVYYIDPATPEKWRKYLRAGVDDWQEAFEKAGWKNAIRGEYWPENDTTMSLEDARYSVIRYFAADIQNAYGPNVHDPRSGEILESHIGWYHNVMRLLRNWYIIQAGAVDPKARTKKFDDELMGQLVRFVSSHEIGHTLGLRHNMGASSATPVEKLRDKDWIEKHGHTASIMDYARFNYVAQPEDSITNLFPRIGDYDKWAIQWGYSNFMDAKDVKSEKQLLNAMTKEAYRDSRLHFGTEISPYDPRYQTEDLSDNAMKASEYGIKNLKRILPNLIEWSREDGESYKELDEIYNNVIQQYRRYLGHVMKNVGGIYDNPITYDMEGSTFETVPKSTQQEAVAFLNNQLFKTPSWLLDQNILSKIKPETGVEAIKALQEYALTTLFAGDRAVRLMETGISSKNYTLDDLFTDLESGIWLETKTGKSIDLHRRNLQKVYIEKLVDLLKPGKTNVLSVPVGVTYGYSTRVVELEKTDLPSVARAHLETLKASLQPAIAKSTDKITKYHLQDVLQRIKMALDPK</sequence>
<evidence type="ECO:0000313" key="4">
    <source>
        <dbReference type="EMBL" id="MCF0043590.1"/>
    </source>
</evidence>
<keyword evidence="4" id="KW-0482">Metalloprotease</keyword>
<gene>
    <name evidence="4" type="ORF">LXM24_26025</name>
</gene>
<accession>A0A9X1PH37</accession>